<evidence type="ECO:0000256" key="2">
    <source>
        <dbReference type="ARBA" id="ARBA00007467"/>
    </source>
</evidence>
<feature type="transmembrane region" description="Helical" evidence="6">
    <location>
        <begin position="104"/>
        <end position="126"/>
    </location>
</feature>
<dbReference type="SUPFAM" id="SSF103473">
    <property type="entry name" value="MFS general substrate transporter"/>
    <property type="match status" value="1"/>
</dbReference>
<feature type="transmembrane region" description="Helical" evidence="6">
    <location>
        <begin position="138"/>
        <end position="164"/>
    </location>
</feature>
<protein>
    <recommendedName>
        <fullName evidence="6">Battenin</fullName>
    </recommendedName>
</protein>
<dbReference type="STRING" id="307972.A0A2G8LCJ9"/>
<evidence type="ECO:0000256" key="6">
    <source>
        <dbReference type="RuleBase" id="RU361113"/>
    </source>
</evidence>
<evidence type="ECO:0000313" key="8">
    <source>
        <dbReference type="Proteomes" id="UP000230750"/>
    </source>
</evidence>
<dbReference type="AlphaFoldDB" id="A0A2G8LCJ9"/>
<comment type="caution">
    <text evidence="7">The sequence shown here is derived from an EMBL/GenBank/DDBJ whole genome shotgun (WGS) entry which is preliminary data.</text>
</comment>
<dbReference type="GO" id="GO:0005765">
    <property type="term" value="C:lysosomal membrane"/>
    <property type="evidence" value="ECO:0007669"/>
    <property type="project" value="UniProtKB-SubCell"/>
</dbReference>
<evidence type="ECO:0000256" key="3">
    <source>
        <dbReference type="ARBA" id="ARBA00022692"/>
    </source>
</evidence>
<dbReference type="PANTHER" id="PTHR10981:SF7">
    <property type="entry name" value="BATTENIN"/>
    <property type="match status" value="1"/>
</dbReference>
<evidence type="ECO:0000256" key="4">
    <source>
        <dbReference type="ARBA" id="ARBA00022989"/>
    </source>
</evidence>
<dbReference type="PANTHER" id="PTHR10981">
    <property type="entry name" value="BATTENIN"/>
    <property type="match status" value="1"/>
</dbReference>
<gene>
    <name evidence="7" type="ORF">BSL78_05094</name>
</gene>
<organism evidence="7 8">
    <name type="scientific">Stichopus japonicus</name>
    <name type="common">Sea cucumber</name>
    <dbReference type="NCBI Taxonomy" id="307972"/>
    <lineage>
        <taxon>Eukaryota</taxon>
        <taxon>Metazoa</taxon>
        <taxon>Echinodermata</taxon>
        <taxon>Eleutherozoa</taxon>
        <taxon>Echinozoa</taxon>
        <taxon>Holothuroidea</taxon>
        <taxon>Aspidochirotacea</taxon>
        <taxon>Aspidochirotida</taxon>
        <taxon>Stichopodidae</taxon>
        <taxon>Apostichopus</taxon>
    </lineage>
</organism>
<keyword evidence="3 6" id="KW-0812">Transmembrane</keyword>
<dbReference type="InterPro" id="IPR003492">
    <property type="entry name" value="Battenin_disease_Cln3"/>
</dbReference>
<dbReference type="Proteomes" id="UP000230750">
    <property type="component" value="Unassembled WGS sequence"/>
</dbReference>
<dbReference type="PRINTS" id="PR01315">
    <property type="entry name" value="BATTENIN"/>
</dbReference>
<dbReference type="EMBL" id="MRZV01000126">
    <property type="protein sequence ID" value="PIK58006.1"/>
    <property type="molecule type" value="Genomic_DNA"/>
</dbReference>
<keyword evidence="6" id="KW-0458">Lysosome</keyword>
<comment type="caution">
    <text evidence="6">Lacks conserved residue(s) required for the propagation of feature annotation.</text>
</comment>
<dbReference type="InterPro" id="IPR036259">
    <property type="entry name" value="MFS_trans_sf"/>
</dbReference>
<proteinExistence type="inferred from homology"/>
<evidence type="ECO:0000256" key="5">
    <source>
        <dbReference type="ARBA" id="ARBA00023136"/>
    </source>
</evidence>
<dbReference type="GO" id="GO:0012505">
    <property type="term" value="C:endomembrane system"/>
    <property type="evidence" value="ECO:0007669"/>
    <property type="project" value="UniProtKB-SubCell"/>
</dbReference>
<name>A0A2G8LCJ9_STIJA</name>
<comment type="subcellular location">
    <subcellularLocation>
        <location evidence="1">Endomembrane system</location>
        <topology evidence="1">Multi-pass membrane protein</topology>
    </subcellularLocation>
    <subcellularLocation>
        <location evidence="6">Lysosome membrane</location>
        <topology evidence="6">Multi-pass membrane protein</topology>
    </subcellularLocation>
</comment>
<dbReference type="Pfam" id="PF02487">
    <property type="entry name" value="CLN3"/>
    <property type="match status" value="1"/>
</dbReference>
<feature type="transmembrane region" description="Helical" evidence="6">
    <location>
        <begin position="53"/>
        <end position="72"/>
    </location>
</feature>
<reference evidence="7 8" key="1">
    <citation type="journal article" date="2017" name="PLoS Biol.">
        <title>The sea cucumber genome provides insights into morphological evolution and visceral regeneration.</title>
        <authorList>
            <person name="Zhang X."/>
            <person name="Sun L."/>
            <person name="Yuan J."/>
            <person name="Sun Y."/>
            <person name="Gao Y."/>
            <person name="Zhang L."/>
            <person name="Li S."/>
            <person name="Dai H."/>
            <person name="Hamel J.F."/>
            <person name="Liu C."/>
            <person name="Yu Y."/>
            <person name="Liu S."/>
            <person name="Lin W."/>
            <person name="Guo K."/>
            <person name="Jin S."/>
            <person name="Xu P."/>
            <person name="Storey K.B."/>
            <person name="Huan P."/>
            <person name="Zhang T."/>
            <person name="Zhou Y."/>
            <person name="Zhang J."/>
            <person name="Lin C."/>
            <person name="Li X."/>
            <person name="Xing L."/>
            <person name="Huo D."/>
            <person name="Sun M."/>
            <person name="Wang L."/>
            <person name="Mercier A."/>
            <person name="Li F."/>
            <person name="Yang H."/>
            <person name="Xiang J."/>
        </authorList>
    </citation>
    <scope>NUCLEOTIDE SEQUENCE [LARGE SCALE GENOMIC DNA]</scope>
    <source>
        <strain evidence="7">Shaxun</strain>
        <tissue evidence="7">Muscle</tissue>
    </source>
</reference>
<sequence>MPGPSVDHSLYFARNWVGFFLLGVTNTLPYAMVTTAANSIADSWKRPQFVPTVYGAAGSATIIAKIVNAVLVNKVHYGWRFLVNSCFLVIGCVVIAMAGNFTAAIFGIVVVGAGNAFGENIALGYLSGQGFDDDLVNAWASGTGLAGLLGACIYVLAVSAAIWIMFSGAVYSSPPPTPFIYCTLYLPVSAAIWWAFLIITPTVFIYLLSFMKIIIPPSDEVIRSNGIQHSIANRTSTTTYPGLQTTTTRPILY</sequence>
<feature type="transmembrane region" description="Helical" evidence="6">
    <location>
        <begin position="184"/>
        <end position="208"/>
    </location>
</feature>
<keyword evidence="8" id="KW-1185">Reference proteome</keyword>
<feature type="transmembrane region" description="Helical" evidence="6">
    <location>
        <begin position="12"/>
        <end position="33"/>
    </location>
</feature>
<evidence type="ECO:0000256" key="1">
    <source>
        <dbReference type="ARBA" id="ARBA00004127"/>
    </source>
</evidence>
<feature type="transmembrane region" description="Helical" evidence="6">
    <location>
        <begin position="79"/>
        <end position="98"/>
    </location>
</feature>
<comment type="similarity">
    <text evidence="2 6">Belongs to the battenin family.</text>
</comment>
<evidence type="ECO:0000313" key="7">
    <source>
        <dbReference type="EMBL" id="PIK58006.1"/>
    </source>
</evidence>
<keyword evidence="5 6" id="KW-0472">Membrane</keyword>
<dbReference type="OrthoDB" id="5965864at2759"/>
<accession>A0A2G8LCJ9</accession>
<keyword evidence="4 6" id="KW-1133">Transmembrane helix</keyword>